<evidence type="ECO:0000313" key="5">
    <source>
        <dbReference type="Proteomes" id="UP000789572"/>
    </source>
</evidence>
<dbReference type="PANTHER" id="PTHR13952:SF6">
    <property type="entry name" value="U11_U12 SMALL NUCLEAR RIBONUCLEOPROTEIN 35 KDA PROTEIN"/>
    <property type="match status" value="1"/>
</dbReference>
<comment type="caution">
    <text evidence="4">The sequence shown here is derived from an EMBL/GenBank/DDBJ whole genome shotgun (WGS) entry which is preliminary data.</text>
</comment>
<feature type="domain" description="RRM" evidence="3">
    <location>
        <begin position="35"/>
        <end position="70"/>
    </location>
</feature>
<evidence type="ECO:0000256" key="1">
    <source>
        <dbReference type="ARBA" id="ARBA00004123"/>
    </source>
</evidence>
<evidence type="ECO:0000313" key="4">
    <source>
        <dbReference type="EMBL" id="CAG8599977.1"/>
    </source>
</evidence>
<dbReference type="InterPro" id="IPR000504">
    <property type="entry name" value="RRM_dom"/>
</dbReference>
<name>A0A9N9CGX9_9GLOM</name>
<dbReference type="GO" id="GO:0017069">
    <property type="term" value="F:snRNA binding"/>
    <property type="evidence" value="ECO:0007669"/>
    <property type="project" value="TreeGrafter"/>
</dbReference>
<dbReference type="InterPro" id="IPR035979">
    <property type="entry name" value="RBD_domain_sf"/>
</dbReference>
<dbReference type="GO" id="GO:0000398">
    <property type="term" value="P:mRNA splicing, via spliceosome"/>
    <property type="evidence" value="ECO:0007669"/>
    <property type="project" value="TreeGrafter"/>
</dbReference>
<comment type="subcellular location">
    <subcellularLocation>
        <location evidence="1">Nucleus</location>
    </subcellularLocation>
</comment>
<dbReference type="InterPro" id="IPR051183">
    <property type="entry name" value="U1_U11-U12_snRNP_70-35kDa"/>
</dbReference>
<protein>
    <submittedName>
        <fullName evidence="4">62_t:CDS:1</fullName>
    </submittedName>
</protein>
<evidence type="ECO:0000259" key="3">
    <source>
        <dbReference type="Pfam" id="PF00076"/>
    </source>
</evidence>
<dbReference type="Gene3D" id="3.30.70.330">
    <property type="match status" value="1"/>
</dbReference>
<dbReference type="GO" id="GO:0003729">
    <property type="term" value="F:mRNA binding"/>
    <property type="evidence" value="ECO:0007669"/>
    <property type="project" value="TreeGrafter"/>
</dbReference>
<evidence type="ECO:0000256" key="2">
    <source>
        <dbReference type="ARBA" id="ARBA00023242"/>
    </source>
</evidence>
<dbReference type="EMBL" id="CAJVPJ010001675">
    <property type="protein sequence ID" value="CAG8599977.1"/>
    <property type="molecule type" value="Genomic_DNA"/>
</dbReference>
<accession>A0A9N9CGX9</accession>
<organism evidence="4 5">
    <name type="scientific">Paraglomus occultum</name>
    <dbReference type="NCBI Taxonomy" id="144539"/>
    <lineage>
        <taxon>Eukaryota</taxon>
        <taxon>Fungi</taxon>
        <taxon>Fungi incertae sedis</taxon>
        <taxon>Mucoromycota</taxon>
        <taxon>Glomeromycotina</taxon>
        <taxon>Glomeromycetes</taxon>
        <taxon>Paraglomerales</taxon>
        <taxon>Paraglomeraceae</taxon>
        <taxon>Paraglomus</taxon>
    </lineage>
</organism>
<sequence>MWYAKVYDPLTAGSIDGTDTIPHDHAVQRAQEAVLTGDSRGYAFIEYTHEKSCQDAYKNANRMILDDKQILVDYERSRIMQGWVPRRLGGGFGGRKESGQLRFGARDRPFKRPFATMTVGGETFFNPRISSRTTHPSDQSFNKRDLTIIETMDMQDTLNTTSGRLIGVVVLDRGKRTILGIDTEMG</sequence>
<reference evidence="4" key="1">
    <citation type="submission" date="2021-06" db="EMBL/GenBank/DDBJ databases">
        <authorList>
            <person name="Kallberg Y."/>
            <person name="Tangrot J."/>
            <person name="Rosling A."/>
        </authorList>
    </citation>
    <scope>NUCLEOTIDE SEQUENCE</scope>
    <source>
        <strain evidence="4">IA702</strain>
    </source>
</reference>
<keyword evidence="2" id="KW-0539">Nucleus</keyword>
<dbReference type="GO" id="GO:0071011">
    <property type="term" value="C:precatalytic spliceosome"/>
    <property type="evidence" value="ECO:0007669"/>
    <property type="project" value="TreeGrafter"/>
</dbReference>
<keyword evidence="5" id="KW-1185">Reference proteome</keyword>
<dbReference type="OrthoDB" id="6159137at2759"/>
<dbReference type="PANTHER" id="PTHR13952">
    <property type="entry name" value="U1 SMALL NUCLEAR RIBONUCLEOPROTEIN 70 KD"/>
    <property type="match status" value="1"/>
</dbReference>
<dbReference type="AlphaFoldDB" id="A0A9N9CGX9"/>
<dbReference type="Pfam" id="PF00076">
    <property type="entry name" value="RRM_1"/>
    <property type="match status" value="1"/>
</dbReference>
<dbReference type="Proteomes" id="UP000789572">
    <property type="component" value="Unassembled WGS sequence"/>
</dbReference>
<gene>
    <name evidence="4" type="ORF">POCULU_LOCUS7411</name>
</gene>
<dbReference type="InterPro" id="IPR012677">
    <property type="entry name" value="Nucleotide-bd_a/b_plait_sf"/>
</dbReference>
<proteinExistence type="predicted"/>
<dbReference type="SUPFAM" id="SSF54928">
    <property type="entry name" value="RNA-binding domain, RBD"/>
    <property type="match status" value="1"/>
</dbReference>